<dbReference type="Proteomes" id="UP001224325">
    <property type="component" value="Chromosome"/>
</dbReference>
<keyword evidence="5" id="KW-0949">S-adenosyl-L-methionine</keyword>
<evidence type="ECO:0000256" key="1">
    <source>
        <dbReference type="ARBA" id="ARBA00006594"/>
    </source>
</evidence>
<dbReference type="InterPro" id="IPR023095">
    <property type="entry name" value="Ade_MeTrfase_dom_2"/>
</dbReference>
<dbReference type="InterPro" id="IPR029063">
    <property type="entry name" value="SAM-dependent_MTases_sf"/>
</dbReference>
<proteinExistence type="inferred from homology"/>
<dbReference type="Pfam" id="PF02086">
    <property type="entry name" value="MethyltransfD12"/>
    <property type="match status" value="1"/>
</dbReference>
<dbReference type="InterPro" id="IPR012263">
    <property type="entry name" value="M_m6A_EcoRV"/>
</dbReference>
<dbReference type="AlphaFoldDB" id="A0AAU7EHE1"/>
<evidence type="ECO:0000256" key="5">
    <source>
        <dbReference type="ARBA" id="ARBA00022691"/>
    </source>
</evidence>
<dbReference type="GO" id="GO:0032259">
    <property type="term" value="P:methylation"/>
    <property type="evidence" value="ECO:0007669"/>
    <property type="project" value="UniProtKB-KW"/>
</dbReference>
<sequence length="300" mass="35289">MYYSPLRYPGGKNKLSAFIAKICIDNNINGHYVEPYSGGASVALFLLIEGFVQKITINDRDRAIYAFWHSVLNNTSKLCKMIENAELSIYEWKKQKDVQDNKKTADLLTLGFSTFYLNRTNRSGIINAGVMGGIEQNGNYLMDCRFNKKDLIKRIKVIAQQKKNIRLYKKDAVKLIDKIQREAENENILFYFDPPYYLKASSLYMNHYENKNHYLVSEKIKTIENIKWIVSYDNVPEIQKLYSECKKKEFTFKHTAYEIREGKEILFFSDSIIQPKNQDWNPIKFKLKKEKTKVNIVYEK</sequence>
<keyword evidence="8" id="KW-1185">Reference proteome</keyword>
<dbReference type="GO" id="GO:0043565">
    <property type="term" value="F:sequence-specific DNA binding"/>
    <property type="evidence" value="ECO:0007669"/>
    <property type="project" value="TreeGrafter"/>
</dbReference>
<dbReference type="SUPFAM" id="SSF53335">
    <property type="entry name" value="S-adenosyl-L-methionine-dependent methyltransferases"/>
    <property type="match status" value="1"/>
</dbReference>
<keyword evidence="3 7" id="KW-0489">Methyltransferase</keyword>
<evidence type="ECO:0000256" key="4">
    <source>
        <dbReference type="ARBA" id="ARBA00022679"/>
    </source>
</evidence>
<comment type="similarity">
    <text evidence="1">Belongs to the N(4)/N(6)-methyltransferase family.</text>
</comment>
<name>A0AAU7EHE1_9FLAO</name>
<dbReference type="Gene3D" id="3.40.50.150">
    <property type="entry name" value="Vaccinia Virus protein VP39"/>
    <property type="match status" value="1"/>
</dbReference>
<reference evidence="7" key="1">
    <citation type="submission" date="2024-04" db="EMBL/GenBank/DDBJ databases">
        <title>Mariniflexile litorale, isolated from the shallow sediments of the Sea of Japan.</title>
        <authorList>
            <person name="Romanenko L."/>
            <person name="Isaeva M."/>
        </authorList>
    </citation>
    <scope>NUCLEOTIDE SEQUENCE [LARGE SCALE GENOMIC DNA]</scope>
    <source>
        <strain evidence="7">KMM 9835</strain>
    </source>
</reference>
<evidence type="ECO:0000313" key="7">
    <source>
        <dbReference type="EMBL" id="XBL15612.1"/>
    </source>
</evidence>
<comment type="catalytic activity">
    <reaction evidence="6">
        <text>a 2'-deoxyadenosine in DNA + S-adenosyl-L-methionine = an N(6)-methyl-2'-deoxyadenosine in DNA + S-adenosyl-L-homocysteine + H(+)</text>
        <dbReference type="Rhea" id="RHEA:15197"/>
        <dbReference type="Rhea" id="RHEA-COMP:12418"/>
        <dbReference type="Rhea" id="RHEA-COMP:12419"/>
        <dbReference type="ChEBI" id="CHEBI:15378"/>
        <dbReference type="ChEBI" id="CHEBI:57856"/>
        <dbReference type="ChEBI" id="CHEBI:59789"/>
        <dbReference type="ChEBI" id="CHEBI:90615"/>
        <dbReference type="ChEBI" id="CHEBI:90616"/>
        <dbReference type="EC" id="2.1.1.72"/>
    </reaction>
</comment>
<dbReference type="EC" id="2.1.1.72" evidence="2"/>
<protein>
    <recommendedName>
        <fullName evidence="2">site-specific DNA-methyltransferase (adenine-specific)</fullName>
        <ecNumber evidence="2">2.1.1.72</ecNumber>
    </recommendedName>
</protein>
<keyword evidence="4" id="KW-0808">Transferase</keyword>
<organism evidence="7 8">
    <name type="scientific">Mariniflexile litorale</name>
    <dbReference type="NCBI Taxonomy" id="3045158"/>
    <lineage>
        <taxon>Bacteria</taxon>
        <taxon>Pseudomonadati</taxon>
        <taxon>Bacteroidota</taxon>
        <taxon>Flavobacteriia</taxon>
        <taxon>Flavobacteriales</taxon>
        <taxon>Flavobacteriaceae</taxon>
        <taxon>Mariniflexile</taxon>
    </lineage>
</organism>
<dbReference type="REBASE" id="835283">
    <property type="entry name" value="M.Msp9835ORF6235P"/>
</dbReference>
<accession>A0AAU7EHE1</accession>
<evidence type="ECO:0000256" key="6">
    <source>
        <dbReference type="ARBA" id="ARBA00047942"/>
    </source>
</evidence>
<dbReference type="KEGG" id="mlil:QLS71_006235"/>
<dbReference type="RefSeq" id="WP_308991611.1">
    <property type="nucleotide sequence ID" value="NZ_CP155618.1"/>
</dbReference>
<evidence type="ECO:0000256" key="2">
    <source>
        <dbReference type="ARBA" id="ARBA00011900"/>
    </source>
</evidence>
<dbReference type="PIRSF" id="PIRSF000398">
    <property type="entry name" value="M_m6A_EcoRV"/>
    <property type="match status" value="1"/>
</dbReference>
<dbReference type="Gene3D" id="1.10.1020.10">
    <property type="entry name" value="Adenine-specific Methyltransferase, Domain 2"/>
    <property type="match status" value="1"/>
</dbReference>
<gene>
    <name evidence="7" type="ORF">QLS71_006235</name>
</gene>
<evidence type="ECO:0000256" key="3">
    <source>
        <dbReference type="ARBA" id="ARBA00022603"/>
    </source>
</evidence>
<dbReference type="EMBL" id="CP155618">
    <property type="protein sequence ID" value="XBL15612.1"/>
    <property type="molecule type" value="Genomic_DNA"/>
</dbReference>
<dbReference type="GO" id="GO:0006298">
    <property type="term" value="P:mismatch repair"/>
    <property type="evidence" value="ECO:0007669"/>
    <property type="project" value="TreeGrafter"/>
</dbReference>
<dbReference type="PANTHER" id="PTHR30481">
    <property type="entry name" value="DNA ADENINE METHYLASE"/>
    <property type="match status" value="1"/>
</dbReference>
<dbReference type="InterPro" id="IPR012327">
    <property type="entry name" value="MeTrfase_D12"/>
</dbReference>
<dbReference type="PANTHER" id="PTHR30481:SF2">
    <property type="entry name" value="SITE-SPECIFIC DNA-METHYLTRANSFERASE (ADENINE-SPECIFIC)"/>
    <property type="match status" value="1"/>
</dbReference>
<dbReference type="GO" id="GO:0009307">
    <property type="term" value="P:DNA restriction-modification system"/>
    <property type="evidence" value="ECO:0007669"/>
    <property type="project" value="InterPro"/>
</dbReference>
<evidence type="ECO:0000313" key="8">
    <source>
        <dbReference type="Proteomes" id="UP001224325"/>
    </source>
</evidence>
<dbReference type="PRINTS" id="PR00505">
    <property type="entry name" value="D12N6MTFRASE"/>
</dbReference>
<dbReference type="GO" id="GO:0009007">
    <property type="term" value="F:site-specific DNA-methyltransferase (adenine-specific) activity"/>
    <property type="evidence" value="ECO:0007669"/>
    <property type="project" value="UniProtKB-EC"/>
</dbReference>
<dbReference type="GO" id="GO:1904047">
    <property type="term" value="F:S-adenosyl-L-methionine binding"/>
    <property type="evidence" value="ECO:0007669"/>
    <property type="project" value="TreeGrafter"/>
</dbReference>